<evidence type="ECO:0000313" key="1">
    <source>
        <dbReference type="EMBL" id="KAL3802729.1"/>
    </source>
</evidence>
<accession>A0ABD3QRC9</accession>
<dbReference type="InterPro" id="IPR029058">
    <property type="entry name" value="AB_hydrolase_fold"/>
</dbReference>
<proteinExistence type="predicted"/>
<dbReference type="AlphaFoldDB" id="A0ABD3QRC9"/>
<sequence>MMPHNANNGIMAPPILLDWFDSFSSSAGNNNPSWNDHNNIHWGGEDQSTSSLSNAEIGILGAEGHLIVYGADDEFLDMLLPTTFVEAARGHGQAVMCNARIGYNHSYHFVLAHVDDHVRFHGARLRWKLTLGQLRNA</sequence>
<dbReference type="SUPFAM" id="SSF53474">
    <property type="entry name" value="alpha/beta-Hydrolases"/>
    <property type="match status" value="1"/>
</dbReference>
<evidence type="ECO:0000313" key="2">
    <source>
        <dbReference type="Proteomes" id="UP001530315"/>
    </source>
</evidence>
<dbReference type="Proteomes" id="UP001530315">
    <property type="component" value="Unassembled WGS sequence"/>
</dbReference>
<reference evidence="1 2" key="1">
    <citation type="submission" date="2024-10" db="EMBL/GenBank/DDBJ databases">
        <title>Updated reference genomes for cyclostephanoid diatoms.</title>
        <authorList>
            <person name="Roberts W.R."/>
            <person name="Alverson A.J."/>
        </authorList>
    </citation>
    <scope>NUCLEOTIDE SEQUENCE [LARGE SCALE GENOMIC DNA]</scope>
    <source>
        <strain evidence="1 2">AJA276-08</strain>
    </source>
</reference>
<dbReference type="Gene3D" id="3.40.50.1820">
    <property type="entry name" value="alpha/beta hydrolase"/>
    <property type="match status" value="1"/>
</dbReference>
<gene>
    <name evidence="1" type="ORF">ACHAW5_003980</name>
</gene>
<organism evidence="1 2">
    <name type="scientific">Stephanodiscus triporus</name>
    <dbReference type="NCBI Taxonomy" id="2934178"/>
    <lineage>
        <taxon>Eukaryota</taxon>
        <taxon>Sar</taxon>
        <taxon>Stramenopiles</taxon>
        <taxon>Ochrophyta</taxon>
        <taxon>Bacillariophyta</taxon>
        <taxon>Coscinodiscophyceae</taxon>
        <taxon>Thalassiosirophycidae</taxon>
        <taxon>Stephanodiscales</taxon>
        <taxon>Stephanodiscaceae</taxon>
        <taxon>Stephanodiscus</taxon>
    </lineage>
</organism>
<comment type="caution">
    <text evidence="1">The sequence shown here is derived from an EMBL/GenBank/DDBJ whole genome shotgun (WGS) entry which is preliminary data.</text>
</comment>
<protein>
    <submittedName>
        <fullName evidence="1">Uncharacterized protein</fullName>
    </submittedName>
</protein>
<name>A0ABD3QRC9_9STRA</name>
<dbReference type="EMBL" id="JALLAZ020000136">
    <property type="protein sequence ID" value="KAL3802729.1"/>
    <property type="molecule type" value="Genomic_DNA"/>
</dbReference>
<keyword evidence="2" id="KW-1185">Reference proteome</keyword>